<evidence type="ECO:0008006" key="6">
    <source>
        <dbReference type="Google" id="ProtNLM"/>
    </source>
</evidence>
<comment type="subcellular location">
    <subcellularLocation>
        <location evidence="1">Membrane</location>
    </subcellularLocation>
</comment>
<keyword evidence="3" id="KW-1133">Transmembrane helix</keyword>
<evidence type="ECO:0000256" key="2">
    <source>
        <dbReference type="ARBA" id="ARBA00023136"/>
    </source>
</evidence>
<evidence type="ECO:0000313" key="4">
    <source>
        <dbReference type="EMBL" id="MED6173939.1"/>
    </source>
</evidence>
<organism evidence="4 5">
    <name type="scientific">Stylosanthes scabra</name>
    <dbReference type="NCBI Taxonomy" id="79078"/>
    <lineage>
        <taxon>Eukaryota</taxon>
        <taxon>Viridiplantae</taxon>
        <taxon>Streptophyta</taxon>
        <taxon>Embryophyta</taxon>
        <taxon>Tracheophyta</taxon>
        <taxon>Spermatophyta</taxon>
        <taxon>Magnoliopsida</taxon>
        <taxon>eudicotyledons</taxon>
        <taxon>Gunneridae</taxon>
        <taxon>Pentapetalae</taxon>
        <taxon>rosids</taxon>
        <taxon>fabids</taxon>
        <taxon>Fabales</taxon>
        <taxon>Fabaceae</taxon>
        <taxon>Papilionoideae</taxon>
        <taxon>50 kb inversion clade</taxon>
        <taxon>dalbergioids sensu lato</taxon>
        <taxon>Dalbergieae</taxon>
        <taxon>Pterocarpus clade</taxon>
        <taxon>Stylosanthes</taxon>
    </lineage>
</organism>
<dbReference type="PANTHER" id="PTHR31415">
    <property type="entry name" value="OS05G0367900 PROTEIN"/>
    <property type="match status" value="1"/>
</dbReference>
<name>A0ABU6VLG4_9FABA</name>
<dbReference type="EMBL" id="JASCZI010151662">
    <property type="protein sequence ID" value="MED6173939.1"/>
    <property type="molecule type" value="Genomic_DNA"/>
</dbReference>
<evidence type="ECO:0000256" key="3">
    <source>
        <dbReference type="SAM" id="Phobius"/>
    </source>
</evidence>
<reference evidence="4 5" key="1">
    <citation type="journal article" date="2023" name="Plants (Basel)">
        <title>Bridging the Gap: Combining Genomics and Transcriptomics Approaches to Understand Stylosanthes scabra, an Orphan Legume from the Brazilian Caatinga.</title>
        <authorList>
            <person name="Ferreira-Neto J.R.C."/>
            <person name="da Silva M.D."/>
            <person name="Binneck E."/>
            <person name="de Melo N.F."/>
            <person name="da Silva R.H."/>
            <person name="de Melo A.L.T.M."/>
            <person name="Pandolfi V."/>
            <person name="Bustamante F.O."/>
            <person name="Brasileiro-Vidal A.C."/>
            <person name="Benko-Iseppon A.M."/>
        </authorList>
    </citation>
    <scope>NUCLEOTIDE SEQUENCE [LARGE SCALE GENOMIC DNA]</scope>
    <source>
        <tissue evidence="4">Leaves</tissue>
    </source>
</reference>
<comment type="caution">
    <text evidence="4">The sequence shown here is derived from an EMBL/GenBank/DDBJ whole genome shotgun (WGS) entry which is preliminary data.</text>
</comment>
<gene>
    <name evidence="4" type="ORF">PIB30_064406</name>
</gene>
<dbReference type="PANTHER" id="PTHR31415:SF89">
    <property type="entry name" value="PROTEIN NDR1-LIKE"/>
    <property type="match status" value="1"/>
</dbReference>
<evidence type="ECO:0000313" key="5">
    <source>
        <dbReference type="Proteomes" id="UP001341840"/>
    </source>
</evidence>
<dbReference type="Proteomes" id="UP001341840">
    <property type="component" value="Unassembled WGS sequence"/>
</dbReference>
<keyword evidence="2 3" id="KW-0472">Membrane</keyword>
<protein>
    <recommendedName>
        <fullName evidence="6">Late embryogenesis abundant protein LEA-2 subgroup domain-containing protein</fullName>
    </recommendedName>
</protein>
<keyword evidence="3" id="KW-0812">Transmembrane</keyword>
<dbReference type="InterPro" id="IPR044839">
    <property type="entry name" value="NDR1-like"/>
</dbReference>
<proteinExistence type="predicted"/>
<evidence type="ECO:0000256" key="1">
    <source>
        <dbReference type="ARBA" id="ARBA00004370"/>
    </source>
</evidence>
<keyword evidence="5" id="KW-1185">Reference proteome</keyword>
<sequence>MCDSEYKSFYLWLAEFIGFLGLLALCLWLALRPKEPSCSITFVTIDQPSNQNGTIFYSLQFDNQNKDSSIFYDDTTFFFLYGQRQDKVAETTIKSFHQGTSSNHEESGTVDAKPGPLKTLLYNAIKNATTELKVALRTRFCYKTWGIKSKFHGLNLAANLPIGGDGKLKFSGKNKNKYKLKKCSSKRLVRWARH</sequence>
<feature type="transmembrane region" description="Helical" evidence="3">
    <location>
        <begin position="9"/>
        <end position="31"/>
    </location>
</feature>
<accession>A0ABU6VLG4</accession>